<dbReference type="Pfam" id="PF00580">
    <property type="entry name" value="UvrD-helicase"/>
    <property type="match status" value="1"/>
</dbReference>
<feature type="domain" description="C2" evidence="12">
    <location>
        <begin position="1"/>
        <end position="102"/>
    </location>
</feature>
<evidence type="ECO:0000256" key="7">
    <source>
        <dbReference type="ARBA" id="ARBA00022989"/>
    </source>
</evidence>
<dbReference type="InterPro" id="IPR041677">
    <property type="entry name" value="DNA2/NAM7_AAA_11"/>
</dbReference>
<feature type="domain" description="VASt" evidence="14">
    <location>
        <begin position="861"/>
        <end position="1027"/>
    </location>
</feature>
<keyword evidence="7 11" id="KW-1133">Transmembrane helix</keyword>
<feature type="transmembrane region" description="Helical" evidence="11">
    <location>
        <begin position="462"/>
        <end position="484"/>
    </location>
</feature>
<evidence type="ECO:0008006" key="17">
    <source>
        <dbReference type="Google" id="ProtNLM"/>
    </source>
</evidence>
<evidence type="ECO:0000256" key="2">
    <source>
        <dbReference type="ARBA" id="ARBA00022692"/>
    </source>
</evidence>
<evidence type="ECO:0000256" key="1">
    <source>
        <dbReference type="ARBA" id="ARBA00004167"/>
    </source>
</evidence>
<dbReference type="SMART" id="SM00239">
    <property type="entry name" value="C2"/>
    <property type="match status" value="2"/>
</dbReference>
<gene>
    <name evidence="15" type="ORF">C5167_019455</name>
</gene>
<keyword evidence="8 11" id="KW-0472">Membrane</keyword>
<keyword evidence="16" id="KW-1185">Reference proteome</keyword>
<feature type="compositionally biased region" description="Basic and acidic residues" evidence="10">
    <location>
        <begin position="175"/>
        <end position="187"/>
    </location>
</feature>
<feature type="compositionally biased region" description="Low complexity" evidence="10">
    <location>
        <begin position="202"/>
        <end position="216"/>
    </location>
</feature>
<dbReference type="InterPro" id="IPR014016">
    <property type="entry name" value="UvrD-like_ATP-bd"/>
</dbReference>
<evidence type="ECO:0000259" key="12">
    <source>
        <dbReference type="PROSITE" id="PS50004"/>
    </source>
</evidence>
<dbReference type="Pfam" id="PF13086">
    <property type="entry name" value="AAA_11"/>
    <property type="match status" value="2"/>
</dbReference>
<dbReference type="InterPro" id="IPR011993">
    <property type="entry name" value="PH-like_dom_sf"/>
</dbReference>
<sequence>MKLFVRVIEARNLRGIDFNGLSDAYVKLKVGKQKFKTKVVKKSVNPSWGEDFSFRVEDLKEKLRIYVLNEDKYFNDDFVGKLKIPIWKIFDAENKFLETTWYSLQPKNKKSKNKDYGEIRVAISLSLNNSSFEESPSGSPNDALNTDKYSDFTSDSSSVSLWSSVKSPSRTSSTKMEEETFGKEEKPNSQSIAGRFVQIFQRSETTSTPSRSLSESDLSDRPEPDVSENSSENPSGGSTFGKLISMMESKDQGGDIPSNLPGGILLDQSYAVAPPDLNSLLFSPDSNFPKTMAHLQGTTDLQYKPWKFDDSGEKLTRVFTYVNAATKLIKSVKATEEQTYLKVDGKVFVILASVSIPDVMYGSTFRTEILYCITPGPELPSGEQSSRLVISWRLNFIQSTMMKGMIEGGARQGLKDSFKQYAETLSQSVKVVDLKDLGSSKEQCLASLQAEPQSIWRLARQYFLNLTVLSTVVMGGYVLLHIFVAMPNKIQGLEFDGLDLPDSIGEFIVCGILVLQLRRVFEITVRFMHAKKQNGSDHGVKAQGDGWLLTVALIEGSSLAAVDSSGFSDPFVVFICNGKRRTSSIKFQKPNPQWNEIFEFDAMDEPPSMLEVEVYDFDGPFSEPTCLGNAEINFLKSNMSDLADIWIPLKGKLAQACQAKLHIKIFLNNTRGSNVVKEYLAKMEKEVGKKINLRSPQTNSAFQKIFGLPPEEFLINDFTCHLRRKMPLQGRLFLSARVIGFHTNMFGHVTKFFFLWEDVDDIQLLPPTLASMCSPSIIFILRKGKGMDAKHGAKTQDEDGRLKFHFQSFVSFNVAQRTIVALWRAKSLSPEQKVQIVEEESGVKSLRTQESGSFLGLEDASMSEIYSSVLPVLSDFFMEVFDGGHLDRRVMEKVGCLDYTHSPWDLVKSEPEMYQRQICYKFDKKFACYGGEVTSTQQKSIFSDRKAWIIEEVMTLNGVPLGDYFTVHLRYQIEDLPSKSKSCNVQVHFGIAWLKGTRHQKRITKTIQSSLTDHLKAKFNQVEKEYVAGILVRATSKPNGPASSCPSHTCRTQKLRYILRNQVERIPEYFHSVDQYLSSFTYPLIEDTRSELCSMVDLISELPYAEVISIEKSESVSYDLKAGCWRNTYVRSGKKPYKPNQGDLLLLSVDLVPKSVYDLESKKTWSFALVTDVEGVDDDMLVTNCKVQTSKTNKISEGMQNSLFAVFLTNVTTRTRVWNALHMSKNMEIISEVWVSQVKEDCNLCSSQGCSIWPEIDGAESLSFDLNESQKAAVAGLIKSVQCNHKPSVELVWGSPGTGKTAVASILLYALLKRDCRTLACAPTDVAVAEFARCFLKLVREPGELYLNKINSACSLGDLLLLGNDNSLCDYDDYFKEIDLNYRVDRLLECFSPLTGWTKCFKDMIDFLEKCSSQYHAFLEKESAGVFEVKKKLEIDCSFLKFTRKQYRAFASTLKECVSVLLNHLSNRFIVQNKFENMVRLPYLLESFDNLLFENDIVDDELKAVFARLQIDGTIETLGCDAFRSCTSSTLYNLISQCVGVLRSLWHSLHGCFQDLKDRNSVINFCFQNASLIFCTASNSHCLHNMEMEPLDLLVIDQAAQLKECESVIPLQIKGIQHAVLFGDDFQLPGIVNSKVADRSGFGRSLFERLSSLGHSKHHQNIQHRMIPESNYFPSSVFYESAILDAPNVCCKSYGKQYLPGPMFGPYSFINISDGREELDDGGHSWRNLVEVAIIMKIVRNLYRACQGSKHKLEIGIISQYDAQVSTLQDKLLDKYENFVGFTLRIKTVDDFQGGEADIVIISTVRCKGSGSIGLHPRCWNVLTRARHSVWILGNDKFLSYSGSFGRSLVQDAKNRQCFFNADEDEDLCKVILDAKEQLDQLDDLLNENSILFKSSRWKVQFSDKFKRSFLKLKSCQTQKLVIALLLKLSSGWRPKKLKIDSLDRSSLLVRQFKVQGDLYIVSTVDIAKCLNYTQVLKIWDVLPLVEIPALLRRLESVLCMYTSNFISQCNRKHIEGKLEVPMIWSSLGDIVRYKKFRTEVGCFSGMGESDEECHLENSKVRDSLLLMRFYSLSSGIASRLLCASDGKELELPFEVTDQESDVIVFPESTFILGRSGTGKTTVLTMKMIRLEQHHYFSSEGIFEMESNALICAPSMSSITEVSKDPVLRQIFVSVSPKLCTAVKNHVANLKSLIYGGYSSAENSATSMFDMDDSTEFRDIPDSFSDIQPDCYPLVITFRKFLMMLDGSMENSYFDRFRDVRELSQGTTSATRTSSMHALIRSKEVNYERFHSFYWSHLNCQLTKNLDSSVVFIEIMSHIKGGVIGGRVPDGALTRDDYLLLSEGRVSTLNREMREIVYDIYLDYEKKKLLNGEFDLGDLVIDIRCRLKNGFYQGEEMHYVYIDEVQDLTMRQISLFKYICENVMEGYVFSGDTAQTVARGVDFRFEDIRSLFYNEFILDSESNRKVKGERKKDKCRISDTFHLNQNFRTHTGVLKLSQSVLELLYYFFPLSVDKLSAETSLITGEAPVLLESENQVNPILTIFDNGVDVSGSIIGFGAEQVILVRDDFVKKEICSHVGKKALVLTIVESKGLEFQDVLLYNFFGTSPLKNNWRLVYGYMKEKNLLDSTNLDSFPCFSKGKHKILCSELKQLYVAITRTKQRLWVYENIEEFSNPIFDYWKKLQVVQVRILDESLAREMRVTSSNTDWSLRGIKLFNEGNFEMAALCFQRSGDSFKEKWAKAAGLRASAERMRGLNFESARVALLEAASIYEAIGKFELAANCLIQSKEYKRAGMLYLEKFEETKLEDAGDCFSLAGCCSTAADIYYRANLFSKCLSVCTKGKLFEMGLNFIKTWRKNSNLVMNAAKTRELRDIEQAFLEKWALHYHHAKDISNMMIFVQNFNSIAVRRTFLWEWNHLHELVLLEAETGNYLEAARIARLNGDLLLEADMFEKSSHFEDATRSYLSHILVNSAWGKRSKGWPLKTFTNKEKLISKAKLLAKKKSDFCYRFVHVETRSLSDEVSSISEMGHCLIDSKRVKNGLAEIITCRKILEFHLVTELTSYEWKDYVVFDLENNAKQSFSKNRVSVETLVYAWNIWKSWMTSILEYLNSVGEHHDKDSERCEAFCLSYFGLTKVEVRNRPSYLVLNGNAYWTREVEIRSLRKIGNLVGMDVHQFASAARNYWVSEVTSLGMCVVDKLNSLHKLSVERSFSIFNQGKAALYLHTVSKWFTRSKLLVEENLWAKEYMLSCRAQFLELMCPMNSKLIMVKNLKDLKGTEMFNELILGALFDIVWPSSLSNGKIGKAVMFMFASGCLTDKLCEVIDEKFDLNPHWQLFIEKLKLYFNSGQIRESLLSEFQEALRDTFNVNWREEVDYISPFCYVYLLERLLFIESSCQGKCYTTKSYFVEALSCKNWKSISTSFYKSGFHESSRGSYQFVAGMIEDILTSEVISEWLEKTNIPAENCNLLVQRLVILLCLVCVNCGQHFDLLYDLLGRSKISSQLPHAFHEIIVSRREISFENLLAKALFTIENPLVIFIWGNNHPDCIPTDSIVIDMNVNRHIYDITRILYSRNRKCKENVVVSSDYGRNGECFLCNDALEEEKQFLGEENAEALTITSNIPQAKMEVDGSSLVLDADITECGQSCSSGGEVESLSSAVLGETKQLSSAVSAREKELEDRISKDGEFLKNMQKLDLGLKTLALPNDTNCPTLGCSKHIPSEKPRDDEGKMQKDVVGFTLPGDMYPHLPRILK</sequence>
<dbReference type="GO" id="GO:0005524">
    <property type="term" value="F:ATP binding"/>
    <property type="evidence" value="ECO:0007669"/>
    <property type="project" value="UniProtKB-UniRule"/>
</dbReference>
<dbReference type="Pfam" id="PF13087">
    <property type="entry name" value="AAA_12"/>
    <property type="match status" value="1"/>
</dbReference>
<feature type="region of interest" description="Disordered" evidence="10">
    <location>
        <begin position="130"/>
        <end position="242"/>
    </location>
</feature>
<proteinExistence type="predicted"/>
<feature type="domain" description="C2" evidence="12">
    <location>
        <begin position="529"/>
        <end position="647"/>
    </location>
</feature>
<dbReference type="GO" id="GO:0016020">
    <property type="term" value="C:membrane"/>
    <property type="evidence" value="ECO:0007669"/>
    <property type="project" value="UniProtKB-SubCell"/>
</dbReference>
<accession>A0A4Y7IQR8</accession>
<dbReference type="SMART" id="SM00568">
    <property type="entry name" value="GRAM"/>
    <property type="match status" value="1"/>
</dbReference>
<dbReference type="PROSITE" id="PS51778">
    <property type="entry name" value="VAST"/>
    <property type="match status" value="2"/>
</dbReference>
<evidence type="ECO:0000256" key="9">
    <source>
        <dbReference type="PROSITE-ProRule" id="PRU00560"/>
    </source>
</evidence>
<dbReference type="PROSITE" id="PS50004">
    <property type="entry name" value="C2"/>
    <property type="match status" value="2"/>
</dbReference>
<dbReference type="InterPro" id="IPR031968">
    <property type="entry name" value="VASt"/>
</dbReference>
<evidence type="ECO:0000259" key="13">
    <source>
        <dbReference type="PROSITE" id="PS51198"/>
    </source>
</evidence>
<dbReference type="InterPro" id="IPR027417">
    <property type="entry name" value="P-loop_NTPase"/>
</dbReference>
<dbReference type="InterPro" id="IPR039904">
    <property type="entry name" value="TRANK1"/>
</dbReference>
<dbReference type="SUPFAM" id="SSF52540">
    <property type="entry name" value="P-loop containing nucleoside triphosphate hydrolases"/>
    <property type="match status" value="2"/>
</dbReference>
<evidence type="ECO:0000256" key="8">
    <source>
        <dbReference type="ARBA" id="ARBA00023136"/>
    </source>
</evidence>
<keyword evidence="5 9" id="KW-0347">Helicase</keyword>
<dbReference type="PANTHER" id="PTHR21529:SF4">
    <property type="entry name" value="TPR AND ANKYRIN REPEAT-CONTAINING PROTEIN 1"/>
    <property type="match status" value="1"/>
</dbReference>
<evidence type="ECO:0000256" key="3">
    <source>
        <dbReference type="ARBA" id="ARBA00022741"/>
    </source>
</evidence>
<dbReference type="SUPFAM" id="SSF49562">
    <property type="entry name" value="C2 domain (Calcium/lipid-binding domain, CaLB)"/>
    <property type="match status" value="2"/>
</dbReference>
<dbReference type="EMBL" id="CM010716">
    <property type="protein sequence ID" value="RZC51027.1"/>
    <property type="molecule type" value="Genomic_DNA"/>
</dbReference>
<organism evidence="15 16">
    <name type="scientific">Papaver somniferum</name>
    <name type="common">Opium poppy</name>
    <dbReference type="NCBI Taxonomy" id="3469"/>
    <lineage>
        <taxon>Eukaryota</taxon>
        <taxon>Viridiplantae</taxon>
        <taxon>Streptophyta</taxon>
        <taxon>Embryophyta</taxon>
        <taxon>Tracheophyta</taxon>
        <taxon>Spermatophyta</taxon>
        <taxon>Magnoliopsida</taxon>
        <taxon>Ranunculales</taxon>
        <taxon>Papaveraceae</taxon>
        <taxon>Papaveroideae</taxon>
        <taxon>Papaver</taxon>
    </lineage>
</organism>
<reference evidence="15 16" key="1">
    <citation type="journal article" date="2018" name="Science">
        <title>The opium poppy genome and morphinan production.</title>
        <authorList>
            <person name="Guo L."/>
            <person name="Winzer T."/>
            <person name="Yang X."/>
            <person name="Li Y."/>
            <person name="Ning Z."/>
            <person name="He Z."/>
            <person name="Teodor R."/>
            <person name="Lu Y."/>
            <person name="Bowser T.A."/>
            <person name="Graham I.A."/>
            <person name="Ye K."/>
        </authorList>
    </citation>
    <scope>NUCLEOTIDE SEQUENCE [LARGE SCALE GENOMIC DNA]</scope>
    <source>
        <strain evidence="16">cv. HN1</strain>
        <tissue evidence="15">Leaves</tissue>
    </source>
</reference>
<evidence type="ECO:0000313" key="16">
    <source>
        <dbReference type="Proteomes" id="UP000316621"/>
    </source>
</evidence>
<dbReference type="FunFam" id="3.40.50.300:FF:000326">
    <property type="entry name" value="P-loop containing nucleoside triphosphate hydrolase"/>
    <property type="match status" value="1"/>
</dbReference>
<feature type="compositionally biased region" description="Low complexity" evidence="10">
    <location>
        <begin position="227"/>
        <end position="237"/>
    </location>
</feature>
<dbReference type="Pfam" id="PF16016">
    <property type="entry name" value="VASt"/>
    <property type="match status" value="2"/>
</dbReference>
<dbReference type="GO" id="GO:0004386">
    <property type="term" value="F:helicase activity"/>
    <property type="evidence" value="ECO:0007669"/>
    <property type="project" value="UniProtKB-UniRule"/>
</dbReference>
<keyword evidence="3 9" id="KW-0547">Nucleotide-binding</keyword>
<evidence type="ECO:0000256" key="6">
    <source>
        <dbReference type="ARBA" id="ARBA00022840"/>
    </source>
</evidence>
<feature type="binding site" evidence="9">
    <location>
        <begin position="2114"/>
        <end position="2121"/>
    </location>
    <ligand>
        <name>ATP</name>
        <dbReference type="ChEBI" id="CHEBI:30616"/>
    </ligand>
</feature>
<dbReference type="PANTHER" id="PTHR21529">
    <property type="entry name" value="MAMMARY TURMOR VIRUS RECEPTOR HOMOLOG 1, 2 MTVR1, 2"/>
    <property type="match status" value="1"/>
</dbReference>
<dbReference type="InterPro" id="IPR047187">
    <property type="entry name" value="SF1_C_Upf1"/>
</dbReference>
<feature type="compositionally biased region" description="Low complexity" evidence="10">
    <location>
        <begin position="151"/>
        <end position="174"/>
    </location>
</feature>
<keyword evidence="2 11" id="KW-0812">Transmembrane</keyword>
<dbReference type="CDD" id="cd18808">
    <property type="entry name" value="SF1_C_Upf1"/>
    <property type="match status" value="1"/>
</dbReference>
<dbReference type="Proteomes" id="UP000316621">
    <property type="component" value="Chromosome 2"/>
</dbReference>
<dbReference type="CDD" id="cd00030">
    <property type="entry name" value="C2"/>
    <property type="match status" value="2"/>
</dbReference>
<feature type="domain" description="UvrD-like helicase ATP-binding" evidence="13">
    <location>
        <begin position="2093"/>
        <end position="2490"/>
    </location>
</feature>
<dbReference type="InterPro" id="IPR045529">
    <property type="entry name" value="DUF6469"/>
</dbReference>
<dbReference type="PROSITE" id="PS51198">
    <property type="entry name" value="UVRD_HELICASE_ATP_BIND"/>
    <property type="match status" value="1"/>
</dbReference>
<dbReference type="Gene3D" id="2.60.40.150">
    <property type="entry name" value="C2 domain"/>
    <property type="match status" value="2"/>
</dbReference>
<comment type="subcellular location">
    <subcellularLocation>
        <location evidence="1">Membrane</location>
        <topology evidence="1">Single-pass membrane protein</topology>
    </subcellularLocation>
</comment>
<feature type="domain" description="VASt" evidence="14">
    <location>
        <begin position="261"/>
        <end position="433"/>
    </location>
</feature>
<protein>
    <recommendedName>
        <fullName evidence="17">C2 domain-containing protein</fullName>
    </recommendedName>
</protein>
<evidence type="ECO:0000259" key="14">
    <source>
        <dbReference type="PROSITE" id="PS51778"/>
    </source>
</evidence>
<evidence type="ECO:0000256" key="11">
    <source>
        <dbReference type="SAM" id="Phobius"/>
    </source>
</evidence>
<name>A0A4Y7IQR8_PAPSO</name>
<evidence type="ECO:0000256" key="5">
    <source>
        <dbReference type="ARBA" id="ARBA00022806"/>
    </source>
</evidence>
<dbReference type="Pfam" id="PF00168">
    <property type="entry name" value="C2"/>
    <property type="match status" value="2"/>
</dbReference>
<dbReference type="InterPro" id="IPR000008">
    <property type="entry name" value="C2_dom"/>
</dbReference>
<dbReference type="STRING" id="3469.A0A4Y7IQR8"/>
<dbReference type="GO" id="GO:0016787">
    <property type="term" value="F:hydrolase activity"/>
    <property type="evidence" value="ECO:0007669"/>
    <property type="project" value="UniProtKB-UniRule"/>
</dbReference>
<dbReference type="Gene3D" id="2.30.29.30">
    <property type="entry name" value="Pleckstrin-homology domain (PH domain)/Phosphotyrosine-binding domain (PTB)"/>
    <property type="match status" value="1"/>
</dbReference>
<evidence type="ECO:0000313" key="15">
    <source>
        <dbReference type="EMBL" id="RZC51027.1"/>
    </source>
</evidence>
<evidence type="ECO:0000256" key="10">
    <source>
        <dbReference type="SAM" id="MobiDB-lite"/>
    </source>
</evidence>
<dbReference type="InterPro" id="IPR041679">
    <property type="entry name" value="DNA2/NAM7-like_C"/>
</dbReference>
<dbReference type="Pfam" id="PF20073">
    <property type="entry name" value="DUF6469"/>
    <property type="match status" value="1"/>
</dbReference>
<dbReference type="Pfam" id="PF02893">
    <property type="entry name" value="GRAM"/>
    <property type="match status" value="1"/>
</dbReference>
<evidence type="ECO:0000256" key="4">
    <source>
        <dbReference type="ARBA" id="ARBA00022801"/>
    </source>
</evidence>
<dbReference type="Gramene" id="RZC51027">
    <property type="protein sequence ID" value="RZC51027"/>
    <property type="gene ID" value="C5167_019455"/>
</dbReference>
<keyword evidence="4 9" id="KW-0378">Hydrolase</keyword>
<keyword evidence="6 9" id="KW-0067">ATP-binding</keyword>
<dbReference type="InterPro" id="IPR004182">
    <property type="entry name" value="GRAM"/>
</dbReference>
<dbReference type="Gene3D" id="3.40.50.300">
    <property type="entry name" value="P-loop containing nucleotide triphosphate hydrolases"/>
    <property type="match status" value="4"/>
</dbReference>
<dbReference type="GO" id="GO:0005694">
    <property type="term" value="C:chromosome"/>
    <property type="evidence" value="ECO:0007669"/>
    <property type="project" value="UniProtKB-ARBA"/>
</dbReference>
<dbReference type="InterPro" id="IPR035892">
    <property type="entry name" value="C2_domain_sf"/>
</dbReference>